<dbReference type="RefSeq" id="WP_064969519.1">
    <property type="nucleotide sequence ID" value="NZ_CP029760.1"/>
</dbReference>
<dbReference type="Proteomes" id="UP001207440">
    <property type="component" value="Unassembled WGS sequence"/>
</dbReference>
<keyword evidence="1" id="KW-0472">Membrane</keyword>
<organism evidence="2 3">
    <name type="scientific">Riemerella anatipestifer</name>
    <name type="common">Moraxella anatipestifer</name>
    <dbReference type="NCBI Taxonomy" id="34085"/>
    <lineage>
        <taxon>Bacteria</taxon>
        <taxon>Pseudomonadati</taxon>
        <taxon>Bacteroidota</taxon>
        <taxon>Flavobacteriia</taxon>
        <taxon>Flavobacteriales</taxon>
        <taxon>Weeksellaceae</taxon>
        <taxon>Riemerella</taxon>
    </lineage>
</organism>
<evidence type="ECO:0000313" key="2">
    <source>
        <dbReference type="EMBL" id="MCW0523973.1"/>
    </source>
</evidence>
<evidence type="ECO:0000313" key="3">
    <source>
        <dbReference type="Proteomes" id="UP001207440"/>
    </source>
</evidence>
<feature type="transmembrane region" description="Helical" evidence="1">
    <location>
        <begin position="128"/>
        <end position="147"/>
    </location>
</feature>
<proteinExistence type="predicted"/>
<feature type="transmembrane region" description="Helical" evidence="1">
    <location>
        <begin position="159"/>
        <end position="184"/>
    </location>
</feature>
<evidence type="ECO:0000256" key="1">
    <source>
        <dbReference type="SAM" id="Phobius"/>
    </source>
</evidence>
<feature type="transmembrane region" description="Helical" evidence="1">
    <location>
        <begin position="6"/>
        <end position="31"/>
    </location>
</feature>
<sequence length="198" mass="22831">MIDKDIINVISAIIIPLLVAIISSPIISNFFARKSKIQIKDVDVMSKYASKDFREKIIAQIAEESTFEHLTGISTNQQSISSYYELKNKLGNNFTWKQIKNAKPYLRFDNDNNIFVNLPKALILLKNISLGIAFIILFASIIMLLYVSNLEIKLSDKLIISFIVYYIYFMLCIYFILHSLVPVIDAHMIKKRMNNLDK</sequence>
<name>A0AAP3EZE4_RIEAN</name>
<dbReference type="EMBL" id="JAOZYT010000034">
    <property type="protein sequence ID" value="MCW0523973.1"/>
    <property type="molecule type" value="Genomic_DNA"/>
</dbReference>
<dbReference type="AlphaFoldDB" id="A0AAP3EZE4"/>
<keyword evidence="1" id="KW-0812">Transmembrane</keyword>
<keyword evidence="1" id="KW-1133">Transmembrane helix</keyword>
<comment type="caution">
    <text evidence="2">The sequence shown here is derived from an EMBL/GenBank/DDBJ whole genome shotgun (WGS) entry which is preliminary data.</text>
</comment>
<accession>A0AAP3EZE4</accession>
<protein>
    <submittedName>
        <fullName evidence="2">Uncharacterized protein</fullName>
    </submittedName>
</protein>
<gene>
    <name evidence="2" type="ORF">OKE68_06570</name>
</gene>
<reference evidence="2" key="1">
    <citation type="submission" date="2022-10" db="EMBL/GenBank/DDBJ databases">
        <title>Sifting through the core-genome to identify putative cross-protective antigens against Riemerella anatipestifer.</title>
        <authorList>
            <person name="Zheng X."/>
            <person name="Zhang W."/>
        </authorList>
    </citation>
    <scope>NUCLEOTIDE SEQUENCE</scope>
    <source>
        <strain evidence="2">ZWRA178</strain>
    </source>
</reference>